<dbReference type="Pfam" id="PF13279">
    <property type="entry name" value="4HBT_2"/>
    <property type="match status" value="1"/>
</dbReference>
<evidence type="ECO:0000256" key="1">
    <source>
        <dbReference type="ARBA" id="ARBA00005953"/>
    </source>
</evidence>
<sequence length="127" mass="15229">MIYSRKVFFYETDAQGIVHHSNYPRYFEEARGFFLEQKGMPYERIREELEIDIVLLELSVSYRKPLRFGDRFNIHLNISSMDRFFFSFDYSVYRGETLIAEGKTKHTCINRKTGKITAVPQVLKQWK</sequence>
<dbReference type="NCBIfam" id="TIGR00051">
    <property type="entry name" value="YbgC/FadM family acyl-CoA thioesterase"/>
    <property type="match status" value="1"/>
</dbReference>
<dbReference type="InterPro" id="IPR006684">
    <property type="entry name" value="YbgC/YbaW"/>
</dbReference>
<dbReference type="PIRSF" id="PIRSF003230">
    <property type="entry name" value="YbgC"/>
    <property type="match status" value="1"/>
</dbReference>
<protein>
    <submittedName>
        <fullName evidence="3">Acyl-CoA thioesterase</fullName>
    </submittedName>
</protein>
<evidence type="ECO:0000256" key="2">
    <source>
        <dbReference type="ARBA" id="ARBA00022801"/>
    </source>
</evidence>
<comment type="caution">
    <text evidence="3">The sequence shown here is derived from an EMBL/GenBank/DDBJ whole genome shotgun (WGS) entry which is preliminary data.</text>
</comment>
<proteinExistence type="inferred from homology"/>
<dbReference type="InterPro" id="IPR029069">
    <property type="entry name" value="HotDog_dom_sf"/>
</dbReference>
<evidence type="ECO:0000313" key="4">
    <source>
        <dbReference type="Proteomes" id="UP000772812"/>
    </source>
</evidence>
<comment type="similarity">
    <text evidence="1">Belongs to the 4-hydroxybenzoyl-CoA thioesterase family.</text>
</comment>
<dbReference type="PANTHER" id="PTHR31793:SF27">
    <property type="entry name" value="NOVEL THIOESTERASE SUPERFAMILY DOMAIN AND SAPOSIN A-TYPE DOMAIN CONTAINING PROTEIN (0610012H03RIK)"/>
    <property type="match status" value="1"/>
</dbReference>
<evidence type="ECO:0000313" key="3">
    <source>
        <dbReference type="EMBL" id="MBK3331714.1"/>
    </source>
</evidence>
<dbReference type="SUPFAM" id="SSF54637">
    <property type="entry name" value="Thioesterase/thiol ester dehydrase-isomerase"/>
    <property type="match status" value="1"/>
</dbReference>
<accession>A0ABS1GFL5</accession>
<dbReference type="EMBL" id="JAACYA010000001">
    <property type="protein sequence ID" value="MBK3331714.1"/>
    <property type="molecule type" value="Genomic_DNA"/>
</dbReference>
<dbReference type="Gene3D" id="3.10.129.10">
    <property type="entry name" value="Hotdog Thioesterase"/>
    <property type="match status" value="1"/>
</dbReference>
<dbReference type="InterPro" id="IPR050563">
    <property type="entry name" value="4-hydroxybenzoyl-CoA_TE"/>
</dbReference>
<keyword evidence="4" id="KW-1185">Reference proteome</keyword>
<keyword evidence="2" id="KW-0378">Hydrolase</keyword>
<dbReference type="Proteomes" id="UP000772812">
    <property type="component" value="Unassembled WGS sequence"/>
</dbReference>
<dbReference type="RefSeq" id="WP_200673121.1">
    <property type="nucleotide sequence ID" value="NZ_JAACYA010000001.1"/>
</dbReference>
<gene>
    <name evidence="3" type="ORF">GWK41_01375</name>
</gene>
<organism evidence="3 4">
    <name type="scientific">Persephonella atlantica</name>
    <dbReference type="NCBI Taxonomy" id="2699429"/>
    <lineage>
        <taxon>Bacteria</taxon>
        <taxon>Pseudomonadati</taxon>
        <taxon>Aquificota</taxon>
        <taxon>Aquificia</taxon>
        <taxon>Aquificales</taxon>
        <taxon>Hydrogenothermaceae</taxon>
        <taxon>Persephonella</taxon>
    </lineage>
</organism>
<name>A0ABS1GFL5_9AQUI</name>
<dbReference type="PANTHER" id="PTHR31793">
    <property type="entry name" value="4-HYDROXYBENZOYL-COA THIOESTERASE FAMILY MEMBER"/>
    <property type="match status" value="1"/>
</dbReference>
<dbReference type="CDD" id="cd00586">
    <property type="entry name" value="4HBT"/>
    <property type="match status" value="1"/>
</dbReference>
<reference evidence="3 4" key="1">
    <citation type="journal article" date="2021" name="Syst. Appl. Microbiol.">
        <title>Persephonella atlantica sp. nov.: How to adapt to physico-chemical gradients in high temperature hydrothermal habitats.</title>
        <authorList>
            <person name="Francois D.X."/>
            <person name="Godfroy A."/>
            <person name="Mathien C."/>
            <person name="Aube J."/>
            <person name="Cathalot C."/>
            <person name="Lesongeur F."/>
            <person name="L'Haridon S."/>
            <person name="Philippon X."/>
            <person name="Roussel E.G."/>
        </authorList>
    </citation>
    <scope>NUCLEOTIDE SEQUENCE [LARGE SCALE GENOMIC DNA]</scope>
    <source>
        <strain evidence="3 4">MO1340</strain>
    </source>
</reference>